<gene>
    <name evidence="1" type="ORF">FWK35_00034941</name>
</gene>
<dbReference type="AlphaFoldDB" id="A0A6G0VMT0"/>
<dbReference type="Proteomes" id="UP000478052">
    <property type="component" value="Unassembled WGS sequence"/>
</dbReference>
<name>A0A6G0VMT0_APHCR</name>
<proteinExistence type="predicted"/>
<reference evidence="1 2" key="1">
    <citation type="submission" date="2019-08" db="EMBL/GenBank/DDBJ databases">
        <title>Whole genome of Aphis craccivora.</title>
        <authorList>
            <person name="Voronova N.V."/>
            <person name="Shulinski R.S."/>
            <person name="Bandarenka Y.V."/>
            <person name="Zhorov D.G."/>
            <person name="Warner D."/>
        </authorList>
    </citation>
    <scope>NUCLEOTIDE SEQUENCE [LARGE SCALE GENOMIC DNA]</scope>
    <source>
        <strain evidence="1">180601</strain>
        <tissue evidence="1">Whole Body</tissue>
    </source>
</reference>
<evidence type="ECO:0000313" key="2">
    <source>
        <dbReference type="Proteomes" id="UP000478052"/>
    </source>
</evidence>
<evidence type="ECO:0000313" key="1">
    <source>
        <dbReference type="EMBL" id="KAF0702628.1"/>
    </source>
</evidence>
<organism evidence="1 2">
    <name type="scientific">Aphis craccivora</name>
    <name type="common">Cowpea aphid</name>
    <dbReference type="NCBI Taxonomy" id="307492"/>
    <lineage>
        <taxon>Eukaryota</taxon>
        <taxon>Metazoa</taxon>
        <taxon>Ecdysozoa</taxon>
        <taxon>Arthropoda</taxon>
        <taxon>Hexapoda</taxon>
        <taxon>Insecta</taxon>
        <taxon>Pterygota</taxon>
        <taxon>Neoptera</taxon>
        <taxon>Paraneoptera</taxon>
        <taxon>Hemiptera</taxon>
        <taxon>Sternorrhyncha</taxon>
        <taxon>Aphidomorpha</taxon>
        <taxon>Aphidoidea</taxon>
        <taxon>Aphididae</taxon>
        <taxon>Aphidini</taxon>
        <taxon>Aphis</taxon>
        <taxon>Aphis</taxon>
    </lineage>
</organism>
<dbReference type="EMBL" id="VUJU01014211">
    <property type="protein sequence ID" value="KAF0702628.1"/>
    <property type="molecule type" value="Genomic_DNA"/>
</dbReference>
<comment type="caution">
    <text evidence="1">The sequence shown here is derived from an EMBL/GenBank/DDBJ whole genome shotgun (WGS) entry which is preliminary data.</text>
</comment>
<protein>
    <submittedName>
        <fullName evidence="1">Uncharacterized protein</fullName>
    </submittedName>
</protein>
<feature type="non-terminal residue" evidence="1">
    <location>
        <position position="80"/>
    </location>
</feature>
<keyword evidence="2" id="KW-1185">Reference proteome</keyword>
<sequence length="80" mass="9025">MLESFDYGDIAFNISNGVDETATVTNKITNKTDIAFNITNGVDEGKWRNYTACFDFHIITANERILVPYEDEGILEMINA</sequence>
<accession>A0A6G0VMT0</accession>